<feature type="transmembrane region" description="Helical" evidence="2">
    <location>
        <begin position="401"/>
        <end position="420"/>
    </location>
</feature>
<feature type="compositionally biased region" description="Low complexity" evidence="1">
    <location>
        <begin position="56"/>
        <end position="75"/>
    </location>
</feature>
<keyword evidence="2" id="KW-0472">Membrane</keyword>
<feature type="compositionally biased region" description="Basic residues" evidence="1">
    <location>
        <begin position="41"/>
        <end position="50"/>
    </location>
</feature>
<evidence type="ECO:0000313" key="3">
    <source>
        <dbReference type="EMBL" id="OAX36465.1"/>
    </source>
</evidence>
<feature type="compositionally biased region" description="Polar residues" evidence="1">
    <location>
        <begin position="287"/>
        <end position="302"/>
    </location>
</feature>
<dbReference type="STRING" id="1314800.A0A1B7MV56"/>
<feature type="region of interest" description="Disordered" evidence="1">
    <location>
        <begin position="255"/>
        <end position="329"/>
    </location>
</feature>
<reference evidence="3 4" key="1">
    <citation type="submission" date="2016-06" db="EMBL/GenBank/DDBJ databases">
        <title>Comparative genomics of the ectomycorrhizal sister species Rhizopogon vinicolor and Rhizopogon vesiculosus (Basidiomycota: Boletales) reveals a divergence of the mating type B locus.</title>
        <authorList>
            <consortium name="DOE Joint Genome Institute"/>
            <person name="Mujic A.B."/>
            <person name="Kuo A."/>
            <person name="Tritt A."/>
            <person name="Lipzen A."/>
            <person name="Chen C."/>
            <person name="Johnson J."/>
            <person name="Sharma A."/>
            <person name="Barry K."/>
            <person name="Grigoriev I.V."/>
            <person name="Spatafora J.W."/>
        </authorList>
    </citation>
    <scope>NUCLEOTIDE SEQUENCE [LARGE SCALE GENOMIC DNA]</scope>
    <source>
        <strain evidence="3 4">AM-OR11-026</strain>
    </source>
</reference>
<keyword evidence="4" id="KW-1185">Reference proteome</keyword>
<feature type="region of interest" description="Disordered" evidence="1">
    <location>
        <begin position="1"/>
        <end position="97"/>
    </location>
</feature>
<gene>
    <name evidence="3" type="ORF">K503DRAFT_867554</name>
</gene>
<evidence type="ECO:0000256" key="2">
    <source>
        <dbReference type="SAM" id="Phobius"/>
    </source>
</evidence>
<sequence>MHRRKSSKEDMDDGDTFVLVPPPDEPTVAPILTAPPNSSGHGRHRNHSTPHARLAPSLPQVGPVLPLLSPGLLGPTQPPARRPPSISLNSPPTSPFRASHARVRSISSGPFMPPVSSPLASNFHVPLHPFEPGPLETGEGVNETGGAGHGHGRRHSRLHSRNLSIFFPRQHATISEDTISDVESAPLSPHSKFEHMPTSQSEPLQVGHDLTASFSFGSSGSGTIPQSNSIDAIGGGITTRRGHHHKHSLSHNFFSFLDPSAHPPSQPEIRPEDLHTVPTPAPMSPWSPVSNVQSAGSTTSTMLDLPTGTGSSRSNSKSPSPAPSSSLYSHSSHLSKDGLVARVVCVLQFCLGALVWVRGQAIGSLACTGLGYWVVFDAFGIAVGGPLVGKGKRGFFPARTQTTLLFAQCVYLMFAGVYVAKEAIEHILLSAGGSHSHSHSRSPSPATMNASAGAGGITRGLGLHGAGEMGTDGHHHHWGDERPEMLGLRYPLGLVILVLFSLLATSVVFEQHDVLVRVTNKYIQIPSPLSLLHRSRPSHLVPTRGNGTWERVLRNPYALPPILFCLAILCGEMVLNVSHYTPFDLSLATLQVIITTHIAYAACVVLGGVLLQTAPASSFGMGTHSNHNHSKGVASVNKGARGVGPSTGLEANMEAFWRVVREIERHEHVVSLPAPHVWQVCPPGQASFGQSQTQSQRPGFSNSLSPSSAANDTWTKEMDGSASSQLIITLSPHVPSEVLDEEVLKLTRWACERVRGAFAADGHRGHGHGVEVEVCVGVLRG</sequence>
<organism evidence="3 4">
    <name type="scientific">Rhizopogon vinicolor AM-OR11-026</name>
    <dbReference type="NCBI Taxonomy" id="1314800"/>
    <lineage>
        <taxon>Eukaryota</taxon>
        <taxon>Fungi</taxon>
        <taxon>Dikarya</taxon>
        <taxon>Basidiomycota</taxon>
        <taxon>Agaricomycotina</taxon>
        <taxon>Agaricomycetes</taxon>
        <taxon>Agaricomycetidae</taxon>
        <taxon>Boletales</taxon>
        <taxon>Suillineae</taxon>
        <taxon>Rhizopogonaceae</taxon>
        <taxon>Rhizopogon</taxon>
    </lineage>
</organism>
<dbReference type="OrthoDB" id="5382797at2759"/>
<dbReference type="EMBL" id="KV448414">
    <property type="protein sequence ID" value="OAX36465.1"/>
    <property type="molecule type" value="Genomic_DNA"/>
</dbReference>
<feature type="region of interest" description="Disordered" evidence="1">
    <location>
        <begin position="183"/>
        <end position="203"/>
    </location>
</feature>
<dbReference type="InParanoid" id="A0A1B7MV56"/>
<evidence type="ECO:0000313" key="4">
    <source>
        <dbReference type="Proteomes" id="UP000092154"/>
    </source>
</evidence>
<evidence type="ECO:0008006" key="5">
    <source>
        <dbReference type="Google" id="ProtNLM"/>
    </source>
</evidence>
<proteinExistence type="predicted"/>
<dbReference type="AlphaFoldDB" id="A0A1B7MV56"/>
<feature type="compositionally biased region" description="Low complexity" evidence="1">
    <location>
        <begin position="311"/>
        <end position="329"/>
    </location>
</feature>
<dbReference type="Proteomes" id="UP000092154">
    <property type="component" value="Unassembled WGS sequence"/>
</dbReference>
<feature type="transmembrane region" description="Helical" evidence="2">
    <location>
        <begin position="490"/>
        <end position="509"/>
    </location>
</feature>
<feature type="region of interest" description="Disordered" evidence="1">
    <location>
        <begin position="683"/>
        <end position="711"/>
    </location>
</feature>
<keyword evidence="2" id="KW-0812">Transmembrane</keyword>
<feature type="transmembrane region" description="Helical" evidence="2">
    <location>
        <begin position="557"/>
        <end position="575"/>
    </location>
</feature>
<keyword evidence="2" id="KW-1133">Transmembrane helix</keyword>
<protein>
    <recommendedName>
        <fullName evidence="5">Cation efflux protein</fullName>
    </recommendedName>
</protein>
<name>A0A1B7MV56_9AGAM</name>
<feature type="transmembrane region" description="Helical" evidence="2">
    <location>
        <begin position="587"/>
        <end position="611"/>
    </location>
</feature>
<feature type="transmembrane region" description="Helical" evidence="2">
    <location>
        <begin position="370"/>
        <end position="389"/>
    </location>
</feature>
<evidence type="ECO:0000256" key="1">
    <source>
        <dbReference type="SAM" id="MobiDB-lite"/>
    </source>
</evidence>
<feature type="compositionally biased region" description="Polar residues" evidence="1">
    <location>
        <begin position="687"/>
        <end position="711"/>
    </location>
</feature>
<feature type="transmembrane region" description="Helical" evidence="2">
    <location>
        <begin position="339"/>
        <end position="358"/>
    </location>
</feature>
<accession>A0A1B7MV56</accession>